<name>A0ABT2KUD2_9BACL</name>
<proteinExistence type="predicted"/>
<keyword evidence="1" id="KW-0812">Transmembrane</keyword>
<reference evidence="2 3" key="1">
    <citation type="submission" date="2022-07" db="EMBL/GenBank/DDBJ databases">
        <title>Genomic and pangenome structural analysis of the polyextremophile Exiguobacterium.</title>
        <authorList>
            <person name="Shen L."/>
        </authorList>
    </citation>
    <scope>NUCLEOTIDE SEQUENCE [LARGE SCALE GENOMIC DNA]</scope>
    <source>
        <strain evidence="2 3">12_1</strain>
    </source>
</reference>
<evidence type="ECO:0008006" key="4">
    <source>
        <dbReference type="Google" id="ProtNLM"/>
    </source>
</evidence>
<feature type="transmembrane region" description="Helical" evidence="1">
    <location>
        <begin position="70"/>
        <end position="88"/>
    </location>
</feature>
<keyword evidence="1" id="KW-1133">Transmembrane helix</keyword>
<evidence type="ECO:0000313" key="3">
    <source>
        <dbReference type="Proteomes" id="UP001206821"/>
    </source>
</evidence>
<dbReference type="EMBL" id="JANIEK010000008">
    <property type="protein sequence ID" value="MCT4794577.1"/>
    <property type="molecule type" value="Genomic_DNA"/>
</dbReference>
<gene>
    <name evidence="2" type="ORF">NQG31_03420</name>
</gene>
<evidence type="ECO:0000313" key="2">
    <source>
        <dbReference type="EMBL" id="MCT4794577.1"/>
    </source>
</evidence>
<sequence>MWIIFGLLAIGATLFNLYTFSVGKDYRLPMAVALSLTALTVCADYSHLAVWVEAEDWAALADVIPGMGRAWWVLTSISIGLNVLPIFLERAKEKQKSKA</sequence>
<accession>A0ABT2KUD2</accession>
<dbReference type="Proteomes" id="UP001206821">
    <property type="component" value="Unassembled WGS sequence"/>
</dbReference>
<protein>
    <recommendedName>
        <fullName evidence="4">MFS transporter</fullName>
    </recommendedName>
</protein>
<keyword evidence="3" id="KW-1185">Reference proteome</keyword>
<organism evidence="2 3">
    <name type="scientific">Exiguobacterium alkaliphilum</name>
    <dbReference type="NCBI Taxonomy" id="1428684"/>
    <lineage>
        <taxon>Bacteria</taxon>
        <taxon>Bacillati</taxon>
        <taxon>Bacillota</taxon>
        <taxon>Bacilli</taxon>
        <taxon>Bacillales</taxon>
        <taxon>Bacillales Family XII. Incertae Sedis</taxon>
        <taxon>Exiguobacterium</taxon>
    </lineage>
</organism>
<comment type="caution">
    <text evidence="2">The sequence shown here is derived from an EMBL/GenBank/DDBJ whole genome shotgun (WGS) entry which is preliminary data.</text>
</comment>
<evidence type="ECO:0000256" key="1">
    <source>
        <dbReference type="SAM" id="Phobius"/>
    </source>
</evidence>
<keyword evidence="1" id="KW-0472">Membrane</keyword>